<accession>A0A645A1J0</accession>
<evidence type="ECO:0000313" key="1">
    <source>
        <dbReference type="EMBL" id="MPM47065.1"/>
    </source>
</evidence>
<dbReference type="InterPro" id="IPR015424">
    <property type="entry name" value="PyrdxlP-dep_Trfase"/>
</dbReference>
<dbReference type="InterPro" id="IPR015421">
    <property type="entry name" value="PyrdxlP-dep_Trfase_major"/>
</dbReference>
<proteinExistence type="predicted"/>
<keyword evidence="1" id="KW-0456">Lyase</keyword>
<dbReference type="GO" id="GO:0050371">
    <property type="term" value="F:tyrosine phenol-lyase activity"/>
    <property type="evidence" value="ECO:0007669"/>
    <property type="project" value="UniProtKB-EC"/>
</dbReference>
<name>A0A645A1J0_9ZZZZ</name>
<dbReference type="EMBL" id="VSSQ01011527">
    <property type="protein sequence ID" value="MPM47065.1"/>
    <property type="molecule type" value="Genomic_DNA"/>
</dbReference>
<dbReference type="PANTHER" id="PTHR32325:SF4">
    <property type="entry name" value="TRYPTOPHANASE"/>
    <property type="match status" value="1"/>
</dbReference>
<dbReference type="Gene3D" id="3.90.1150.10">
    <property type="entry name" value="Aspartate Aminotransferase, domain 1"/>
    <property type="match status" value="1"/>
</dbReference>
<gene>
    <name evidence="1" type="primary">tpl_13</name>
    <name evidence="1" type="ORF">SDC9_93773</name>
</gene>
<dbReference type="EC" id="4.1.99.2" evidence="1"/>
<organism evidence="1">
    <name type="scientific">bioreactor metagenome</name>
    <dbReference type="NCBI Taxonomy" id="1076179"/>
    <lineage>
        <taxon>unclassified sequences</taxon>
        <taxon>metagenomes</taxon>
        <taxon>ecological metagenomes</taxon>
    </lineage>
</organism>
<dbReference type="Gene3D" id="3.40.640.10">
    <property type="entry name" value="Type I PLP-dependent aspartate aminotransferase-like (Major domain)"/>
    <property type="match status" value="1"/>
</dbReference>
<dbReference type="AlphaFoldDB" id="A0A645A1J0"/>
<reference evidence="1" key="1">
    <citation type="submission" date="2019-08" db="EMBL/GenBank/DDBJ databases">
        <authorList>
            <person name="Kucharzyk K."/>
            <person name="Murdoch R.W."/>
            <person name="Higgins S."/>
            <person name="Loffler F."/>
        </authorList>
    </citation>
    <scope>NUCLEOTIDE SEQUENCE</scope>
</reference>
<comment type="caution">
    <text evidence="1">The sequence shown here is derived from an EMBL/GenBank/DDBJ whole genome shotgun (WGS) entry which is preliminary data.</text>
</comment>
<dbReference type="PANTHER" id="PTHR32325">
    <property type="entry name" value="BETA-ELIMINATING LYASE-LIKE PROTEIN-RELATED"/>
    <property type="match status" value="1"/>
</dbReference>
<protein>
    <submittedName>
        <fullName evidence="1">Tyrosine phenol-lyase</fullName>
        <ecNumber evidence="1">4.1.99.2</ecNumber>
    </submittedName>
</protein>
<sequence length="197" mass="21933">METLIPLYEGFLTYGGISTRELEAMAVGLRETLDETAISQSPRFIEFLVDEFKKRGIPVVTPAGVLGCHIDAKAFCSHVPQSQYPAGALAAALFIASGVRGMERGTLSSVRDQNGNDILADIELLRLAVPRRVFTLSQLKYVVDRVQWLWENRHLIGGLTFSYEPAVLRFFMGELQPVGDWPQLLAEKFRADFGESL</sequence>
<dbReference type="InterPro" id="IPR015422">
    <property type="entry name" value="PyrdxlP-dep_Trfase_small"/>
</dbReference>
<dbReference type="SUPFAM" id="SSF53383">
    <property type="entry name" value="PLP-dependent transferases"/>
    <property type="match status" value="1"/>
</dbReference>